<dbReference type="InterPro" id="IPR043128">
    <property type="entry name" value="Rev_trsase/Diguanyl_cyclase"/>
</dbReference>
<dbReference type="PANTHER" id="PTHR33064">
    <property type="entry name" value="POL PROTEIN"/>
    <property type="match status" value="1"/>
</dbReference>
<dbReference type="PANTHER" id="PTHR33064:SF37">
    <property type="entry name" value="RIBONUCLEASE H"/>
    <property type="match status" value="1"/>
</dbReference>
<dbReference type="AlphaFoldDB" id="A0AAF0ZLM8"/>
<evidence type="ECO:0008006" key="3">
    <source>
        <dbReference type="Google" id="ProtNLM"/>
    </source>
</evidence>
<evidence type="ECO:0000313" key="1">
    <source>
        <dbReference type="EMBL" id="WMV41389.1"/>
    </source>
</evidence>
<evidence type="ECO:0000313" key="2">
    <source>
        <dbReference type="Proteomes" id="UP001234989"/>
    </source>
</evidence>
<accession>A0AAF0ZLM8</accession>
<keyword evidence="2" id="KW-1185">Reference proteome</keyword>
<dbReference type="InterPro" id="IPR043502">
    <property type="entry name" value="DNA/RNA_pol_sf"/>
</dbReference>
<reference evidence="1" key="1">
    <citation type="submission" date="2023-08" db="EMBL/GenBank/DDBJ databases">
        <title>A de novo genome assembly of Solanum verrucosum Schlechtendal, a Mexican diploid species geographically isolated from the other diploid A-genome species in potato relatives.</title>
        <authorList>
            <person name="Hosaka K."/>
        </authorList>
    </citation>
    <scope>NUCLEOTIDE SEQUENCE</scope>
    <source>
        <tissue evidence="1">Young leaves</tissue>
    </source>
</reference>
<dbReference type="SUPFAM" id="SSF56672">
    <property type="entry name" value="DNA/RNA polymerases"/>
    <property type="match status" value="1"/>
</dbReference>
<name>A0AAF0ZLM8_SOLVR</name>
<dbReference type="Gene3D" id="3.30.70.270">
    <property type="match status" value="2"/>
</dbReference>
<dbReference type="EMBL" id="CP133619">
    <property type="protein sequence ID" value="WMV41389.1"/>
    <property type="molecule type" value="Genomic_DNA"/>
</dbReference>
<dbReference type="InterPro" id="IPR051320">
    <property type="entry name" value="Viral_Replic_Matur_Polypro"/>
</dbReference>
<proteinExistence type="predicted"/>
<dbReference type="Proteomes" id="UP001234989">
    <property type="component" value="Chromosome 8"/>
</dbReference>
<organism evidence="1 2">
    <name type="scientific">Solanum verrucosum</name>
    <dbReference type="NCBI Taxonomy" id="315347"/>
    <lineage>
        <taxon>Eukaryota</taxon>
        <taxon>Viridiplantae</taxon>
        <taxon>Streptophyta</taxon>
        <taxon>Embryophyta</taxon>
        <taxon>Tracheophyta</taxon>
        <taxon>Spermatophyta</taxon>
        <taxon>Magnoliopsida</taxon>
        <taxon>eudicotyledons</taxon>
        <taxon>Gunneridae</taxon>
        <taxon>Pentapetalae</taxon>
        <taxon>asterids</taxon>
        <taxon>lamiids</taxon>
        <taxon>Solanales</taxon>
        <taxon>Solanaceae</taxon>
        <taxon>Solanoideae</taxon>
        <taxon>Solaneae</taxon>
        <taxon>Solanum</taxon>
    </lineage>
</organism>
<protein>
    <recommendedName>
        <fullName evidence="3">Reverse transcriptase</fullName>
    </recommendedName>
</protein>
<dbReference type="FunFam" id="3.30.70.270:FF:000020">
    <property type="entry name" value="Transposon Tf2-6 polyprotein-like Protein"/>
    <property type="match status" value="1"/>
</dbReference>
<sequence>MCVIVFIDGILIYSRSEDDYIDRSRIVLQIHKDQKLFAKFNKCEFLLWSVAFVGHIVSSKGIEVDPKKTDAVKSWPRPLTPSDIRRFFGLAGYYRGFFEGFYSIDSPLTSLIQKKDKLLWSEECGKSFQEFKDRLTSDPVLTLPERADNFVVYCYATRIGLGL</sequence>
<gene>
    <name evidence="1" type="ORF">MTR67_034774</name>
</gene>